<evidence type="ECO:0000313" key="3">
    <source>
        <dbReference type="Proteomes" id="UP000635726"/>
    </source>
</evidence>
<keyword evidence="3" id="KW-1185">Reference proteome</keyword>
<protein>
    <submittedName>
        <fullName evidence="2">Oxidoreductase</fullName>
    </submittedName>
</protein>
<proteinExistence type="predicted"/>
<sequence>MTVGMTSSPSVPPAPAARAVLGLGLAALGRPGYINLGHAQDLTDARDPLALRDRAHAVLDAAWDAGVRHFDAARSYGRAEVFLAGWLTGRGLTRADVTVSSKWGYAYTAAWRTQADRHEVKEHSADHLERQWPQSRAVLGRWLSLYLTHSVTPDSGVLDDPHLLARLAAMRAQGVTPGLSLSGPQQAEVLQRALTLRVEGEPVFGAVQATFNLHERAAAGPLLAARAAGWRVYVKEGVANGRLTARAPAVPPPLARVAQRHGVTPDAVALAYVLAQPFADVVLSGAATVAHLQSNLTARDVTLTAADLDELAALQEPGAGYWATRAALPWN</sequence>
<dbReference type="PANTHER" id="PTHR43312:SF1">
    <property type="entry name" value="NADP-DEPENDENT OXIDOREDUCTASE DOMAIN-CONTAINING PROTEIN"/>
    <property type="match status" value="1"/>
</dbReference>
<dbReference type="SUPFAM" id="SSF51430">
    <property type="entry name" value="NAD(P)-linked oxidoreductase"/>
    <property type="match status" value="1"/>
</dbReference>
<dbReference type="InterPro" id="IPR036812">
    <property type="entry name" value="NAD(P)_OxRdtase_dom_sf"/>
</dbReference>
<dbReference type="PANTHER" id="PTHR43312">
    <property type="entry name" value="D-THREO-ALDOSE 1-DEHYDROGENASE"/>
    <property type="match status" value="1"/>
</dbReference>
<organism evidence="2 3">
    <name type="scientific">Deinococcus aquiradiocola</name>
    <dbReference type="NCBI Taxonomy" id="393059"/>
    <lineage>
        <taxon>Bacteria</taxon>
        <taxon>Thermotogati</taxon>
        <taxon>Deinococcota</taxon>
        <taxon>Deinococci</taxon>
        <taxon>Deinococcales</taxon>
        <taxon>Deinococcaceae</taxon>
        <taxon>Deinococcus</taxon>
    </lineage>
</organism>
<name>A0A917UP34_9DEIO</name>
<dbReference type="InterPro" id="IPR023210">
    <property type="entry name" value="NADP_OxRdtase_dom"/>
</dbReference>
<dbReference type="Gene3D" id="3.20.20.100">
    <property type="entry name" value="NADP-dependent oxidoreductase domain"/>
    <property type="match status" value="1"/>
</dbReference>
<dbReference type="AlphaFoldDB" id="A0A917UP34"/>
<feature type="domain" description="NADP-dependent oxidoreductase" evidence="1">
    <location>
        <begin position="53"/>
        <end position="315"/>
    </location>
</feature>
<evidence type="ECO:0000259" key="1">
    <source>
        <dbReference type="Pfam" id="PF00248"/>
    </source>
</evidence>
<dbReference type="Proteomes" id="UP000635726">
    <property type="component" value="Unassembled WGS sequence"/>
</dbReference>
<accession>A0A917UP34</accession>
<dbReference type="Pfam" id="PF00248">
    <property type="entry name" value="Aldo_ket_red"/>
    <property type="match status" value="1"/>
</dbReference>
<dbReference type="CDD" id="cd19098">
    <property type="entry name" value="AKR_unchar"/>
    <property type="match status" value="1"/>
</dbReference>
<gene>
    <name evidence="2" type="ORF">GCM10008939_14370</name>
</gene>
<dbReference type="EMBL" id="BMOE01000003">
    <property type="protein sequence ID" value="GGJ71101.1"/>
    <property type="molecule type" value="Genomic_DNA"/>
</dbReference>
<reference evidence="2" key="1">
    <citation type="journal article" date="2014" name="Int. J. Syst. Evol. Microbiol.">
        <title>Complete genome sequence of Corynebacterium casei LMG S-19264T (=DSM 44701T), isolated from a smear-ripened cheese.</title>
        <authorList>
            <consortium name="US DOE Joint Genome Institute (JGI-PGF)"/>
            <person name="Walter F."/>
            <person name="Albersmeier A."/>
            <person name="Kalinowski J."/>
            <person name="Ruckert C."/>
        </authorList>
    </citation>
    <scope>NUCLEOTIDE SEQUENCE</scope>
    <source>
        <strain evidence="2">JCM 14371</strain>
    </source>
</reference>
<evidence type="ECO:0000313" key="2">
    <source>
        <dbReference type="EMBL" id="GGJ71101.1"/>
    </source>
</evidence>
<comment type="caution">
    <text evidence="2">The sequence shown here is derived from an EMBL/GenBank/DDBJ whole genome shotgun (WGS) entry which is preliminary data.</text>
</comment>
<reference evidence="2" key="2">
    <citation type="submission" date="2020-09" db="EMBL/GenBank/DDBJ databases">
        <authorList>
            <person name="Sun Q."/>
            <person name="Ohkuma M."/>
        </authorList>
    </citation>
    <scope>NUCLEOTIDE SEQUENCE</scope>
    <source>
        <strain evidence="2">JCM 14371</strain>
    </source>
</reference>
<dbReference type="InterPro" id="IPR053135">
    <property type="entry name" value="AKR2_Oxidoreductase"/>
</dbReference>